<reference evidence="2 3" key="2">
    <citation type="journal article" date="2010" name="Stand. Genomic Sci.">
        <title>Complete genome sequence of Sebaldella termitidis type strain (NCTC 11300).</title>
        <authorList>
            <person name="Harmon-Smith M."/>
            <person name="Celia L."/>
            <person name="Chertkov O."/>
            <person name="Lapidus A."/>
            <person name="Copeland A."/>
            <person name="Glavina Del Rio T."/>
            <person name="Nolan M."/>
            <person name="Lucas S."/>
            <person name="Tice H."/>
            <person name="Cheng J.F."/>
            <person name="Han C."/>
            <person name="Detter J.C."/>
            <person name="Bruce D."/>
            <person name="Goodwin L."/>
            <person name="Pitluck S."/>
            <person name="Pati A."/>
            <person name="Liolios K."/>
            <person name="Ivanova N."/>
            <person name="Mavromatis K."/>
            <person name="Mikhailova N."/>
            <person name="Chen A."/>
            <person name="Palaniappan K."/>
            <person name="Land M."/>
            <person name="Hauser L."/>
            <person name="Chang Y.J."/>
            <person name="Jeffries C.D."/>
            <person name="Brettin T."/>
            <person name="Goker M."/>
            <person name="Beck B."/>
            <person name="Bristow J."/>
            <person name="Eisen J.A."/>
            <person name="Markowitz V."/>
            <person name="Hugenholtz P."/>
            <person name="Kyrpides N.C."/>
            <person name="Klenk H.P."/>
            <person name="Chen F."/>
        </authorList>
    </citation>
    <scope>NUCLEOTIDE SEQUENCE [LARGE SCALE GENOMIC DNA]</scope>
    <source>
        <strain evidence="3">ATCC 33386 / NCTC 11300</strain>
    </source>
</reference>
<reference evidence="3" key="1">
    <citation type="submission" date="2009-09" db="EMBL/GenBank/DDBJ databases">
        <title>The complete chromosome of Sebaldella termitidis ATCC 33386.</title>
        <authorList>
            <consortium name="US DOE Joint Genome Institute (JGI-PGF)"/>
            <person name="Lucas S."/>
            <person name="Copeland A."/>
            <person name="Lapidus A."/>
            <person name="Glavina del Rio T."/>
            <person name="Dalin E."/>
            <person name="Tice H."/>
            <person name="Bruce D."/>
            <person name="Goodwin L."/>
            <person name="Pitluck S."/>
            <person name="Kyrpides N."/>
            <person name="Mavromatis K."/>
            <person name="Ivanova N."/>
            <person name="Mikhailova N."/>
            <person name="Sims D."/>
            <person name="Meincke L."/>
            <person name="Brettin T."/>
            <person name="Detter J.C."/>
            <person name="Han C."/>
            <person name="Larimer F."/>
            <person name="Land M."/>
            <person name="Hauser L."/>
            <person name="Markowitz V."/>
            <person name="Cheng J.F."/>
            <person name="Hugenholtz P."/>
            <person name="Woyke T."/>
            <person name="Wu D."/>
            <person name="Eisen J.A."/>
        </authorList>
    </citation>
    <scope>NUCLEOTIDE SEQUENCE [LARGE SCALE GENOMIC DNA]</scope>
    <source>
        <strain evidence="3">ATCC 33386 / NCTC 11300</strain>
    </source>
</reference>
<dbReference type="InterPro" id="IPR036237">
    <property type="entry name" value="Xyl_isomerase-like_sf"/>
</dbReference>
<dbReference type="STRING" id="526218.Sterm_0272"/>
<dbReference type="SUPFAM" id="SSF51658">
    <property type="entry name" value="Xylose isomerase-like"/>
    <property type="match status" value="1"/>
</dbReference>
<proteinExistence type="predicted"/>
<keyword evidence="2" id="KW-0413">Isomerase</keyword>
<feature type="domain" description="Xylose isomerase-like TIM barrel" evidence="1">
    <location>
        <begin position="38"/>
        <end position="270"/>
    </location>
</feature>
<name>D1AKZ1_SEBTE</name>
<dbReference type="eggNOG" id="COG1082">
    <property type="taxonomic scope" value="Bacteria"/>
</dbReference>
<dbReference type="InterPro" id="IPR050312">
    <property type="entry name" value="IolE/XylAMocC-like"/>
</dbReference>
<dbReference type="EMBL" id="CP001739">
    <property type="protein sequence ID" value="ACZ07157.1"/>
    <property type="molecule type" value="Genomic_DNA"/>
</dbReference>
<gene>
    <name evidence="2" type="ordered locus">Sterm_0272</name>
</gene>
<protein>
    <submittedName>
        <fullName evidence="2">Xylose isomerase domain protein TIM barrel</fullName>
    </submittedName>
</protein>
<organism evidence="2 3">
    <name type="scientific">Sebaldella termitidis (strain ATCC 33386 / NCTC 11300)</name>
    <dbReference type="NCBI Taxonomy" id="526218"/>
    <lineage>
        <taxon>Bacteria</taxon>
        <taxon>Fusobacteriati</taxon>
        <taxon>Fusobacteriota</taxon>
        <taxon>Fusobacteriia</taxon>
        <taxon>Fusobacteriales</taxon>
        <taxon>Leptotrichiaceae</taxon>
        <taxon>Sebaldella</taxon>
    </lineage>
</organism>
<evidence type="ECO:0000313" key="3">
    <source>
        <dbReference type="Proteomes" id="UP000000845"/>
    </source>
</evidence>
<keyword evidence="3" id="KW-1185">Reference proteome</keyword>
<dbReference type="PANTHER" id="PTHR12110:SF21">
    <property type="entry name" value="XYLOSE ISOMERASE-LIKE TIM BARREL DOMAIN-CONTAINING PROTEIN"/>
    <property type="match status" value="1"/>
</dbReference>
<dbReference type="KEGG" id="str:Sterm_0272"/>
<dbReference type="AlphaFoldDB" id="D1AKZ1"/>
<dbReference type="HOGENOM" id="CLU_072264_0_0_0"/>
<dbReference type="Pfam" id="PF01261">
    <property type="entry name" value="AP_endonuc_2"/>
    <property type="match status" value="1"/>
</dbReference>
<dbReference type="GO" id="GO:0016853">
    <property type="term" value="F:isomerase activity"/>
    <property type="evidence" value="ECO:0007669"/>
    <property type="project" value="UniProtKB-KW"/>
</dbReference>
<dbReference type="Proteomes" id="UP000000845">
    <property type="component" value="Chromosome"/>
</dbReference>
<dbReference type="PANTHER" id="PTHR12110">
    <property type="entry name" value="HYDROXYPYRUVATE ISOMERASE"/>
    <property type="match status" value="1"/>
</dbReference>
<dbReference type="InterPro" id="IPR013022">
    <property type="entry name" value="Xyl_isomerase-like_TIM-brl"/>
</dbReference>
<evidence type="ECO:0000259" key="1">
    <source>
        <dbReference type="Pfam" id="PF01261"/>
    </source>
</evidence>
<evidence type="ECO:0000313" key="2">
    <source>
        <dbReference type="EMBL" id="ACZ07157.1"/>
    </source>
</evidence>
<dbReference type="RefSeq" id="WP_012859756.1">
    <property type="nucleotide sequence ID" value="NC_013517.1"/>
</dbReference>
<sequence>MKFAARINSFKSKGKTTLDIIREISKIEKVTHVDLNYPEHFENTDFEELKNLLEEKKIKVNGLALRFRDEYKNGELGNTDKKIAEQAKQLCLEAIDTAEKLGADLVTIWLGYDGFDYSFQIPYEKTWSQLVKAFKEIASYNKKIKISIEYKPFQPRAFSMISSIGTTLLMVSETEEENIGVTLDYCHMLMKGENPAYGLSLAAERKKLYGVHMNDGHGLNDDGLITGSVTFIKTLEFIYYLKKYSYDGVIYFDTFPIRENGIDEVRKNIEIYEKLESLVEKIGIEKIGNIVSGNDAVKAQNILLECLG</sequence>
<accession>D1AKZ1</accession>
<dbReference type="Gene3D" id="3.20.20.150">
    <property type="entry name" value="Divalent-metal-dependent TIM barrel enzymes"/>
    <property type="match status" value="1"/>
</dbReference>